<gene>
    <name evidence="2" type="ORF">KVT40_002993</name>
</gene>
<protein>
    <submittedName>
        <fullName evidence="2">Uncharacterized protein</fullName>
    </submittedName>
</protein>
<dbReference type="GO" id="GO:0003677">
    <property type="term" value="F:DNA binding"/>
    <property type="evidence" value="ECO:0007669"/>
    <property type="project" value="InterPro"/>
</dbReference>
<dbReference type="OrthoDB" id="3847937at2759"/>
<evidence type="ECO:0000256" key="1">
    <source>
        <dbReference type="ARBA" id="ARBA00023172"/>
    </source>
</evidence>
<comment type="caution">
    <text evidence="2">The sequence shown here is derived from an EMBL/GenBank/DDBJ whole genome shotgun (WGS) entry which is preliminary data.</text>
</comment>
<keyword evidence="1" id="KW-0233">DNA recombination</keyword>
<dbReference type="EMBL" id="JAESVG020000003">
    <property type="protein sequence ID" value="KAG8629128.1"/>
    <property type="molecule type" value="Genomic_DNA"/>
</dbReference>
<dbReference type="GO" id="GO:0015074">
    <property type="term" value="P:DNA integration"/>
    <property type="evidence" value="ECO:0007669"/>
    <property type="project" value="InterPro"/>
</dbReference>
<dbReference type="InterPro" id="IPR011010">
    <property type="entry name" value="DNA_brk_join_enz"/>
</dbReference>
<dbReference type="Gene3D" id="1.10.443.10">
    <property type="entry name" value="Intergrase catalytic core"/>
    <property type="match status" value="1"/>
</dbReference>
<name>A0A8K0PJ35_9PEZI</name>
<accession>A0A8K0PJ35</accession>
<keyword evidence="3" id="KW-1185">Reference proteome</keyword>
<evidence type="ECO:0000313" key="2">
    <source>
        <dbReference type="EMBL" id="KAG8629128.1"/>
    </source>
</evidence>
<dbReference type="Proteomes" id="UP000809789">
    <property type="component" value="Unassembled WGS sequence"/>
</dbReference>
<dbReference type="InterPro" id="IPR013762">
    <property type="entry name" value="Integrase-like_cat_sf"/>
</dbReference>
<dbReference type="GO" id="GO:0006310">
    <property type="term" value="P:DNA recombination"/>
    <property type="evidence" value="ECO:0007669"/>
    <property type="project" value="UniProtKB-KW"/>
</dbReference>
<organism evidence="2 3">
    <name type="scientific">Elsinoe batatas</name>
    <dbReference type="NCBI Taxonomy" id="2601811"/>
    <lineage>
        <taxon>Eukaryota</taxon>
        <taxon>Fungi</taxon>
        <taxon>Dikarya</taxon>
        <taxon>Ascomycota</taxon>
        <taxon>Pezizomycotina</taxon>
        <taxon>Dothideomycetes</taxon>
        <taxon>Dothideomycetidae</taxon>
        <taxon>Myriangiales</taxon>
        <taxon>Elsinoaceae</taxon>
        <taxon>Elsinoe</taxon>
    </lineage>
</organism>
<dbReference type="AlphaFoldDB" id="A0A8K0PJ35"/>
<proteinExistence type="predicted"/>
<sequence length="626" mass="70969">MAAKTLGSAAGGLFSRTSLPAKQQSLAARIGRYADMDDDAFFQEMEEFENLIEESRGFRHLAPTTQARQDSILASCLAMVRHMNRLPDNFDDEATEALAFPNDKNKLLRQVQHYLISIYKSSHGRGANVNHRMRYETFVQYREALLFWIRYKFDLRNMEPPHQSWMFNNISMTMRLVQSKFGIQDRRDVKEGLGLVELRQLLEHEMTTNLSVKVSEHHQLIWCIGRQTAVRPGSIGWSKGRKDRYLRWADVGFRNLGDGKFTCILKIKHLKTNYQNPERGTHRQLNFTIASPNAENLIFSVPHRLLVIALRRSLLVGIESLEDLLKSQNAYILIKDANLDDPVFYRSLPAGRGLDMSPGHNKTQALSASAISCYLADRGRALGYTEPVSMYSIRHRTATDLAVRVGHATAREIMGHDPGTYTLERYYLNVLPLVDLAGATLDQRISPNGISAEALTEYAPLAQTALSSAKMQQIQGVALRNFVEEICSKDPAFPVNGDTNTRRLYLKRARAYALRTLVNEAHQESVRTVTVNEIEARQKSWTHDAAMFAKRIQEAATAFASASSAQRQMMVPADLDDDTHDANYEIWRLQDEVQRPEQIQSSFGNFYLRPQHRPGAFRAHGSGRLG</sequence>
<evidence type="ECO:0000313" key="3">
    <source>
        <dbReference type="Proteomes" id="UP000809789"/>
    </source>
</evidence>
<dbReference type="SUPFAM" id="SSF56349">
    <property type="entry name" value="DNA breaking-rejoining enzymes"/>
    <property type="match status" value="1"/>
</dbReference>
<reference evidence="2" key="1">
    <citation type="submission" date="2021-07" db="EMBL/GenBank/DDBJ databases">
        <title>Elsinoe batatas strain:CRI-CJ2 Genome sequencing and assembly.</title>
        <authorList>
            <person name="Huang L."/>
        </authorList>
    </citation>
    <scope>NUCLEOTIDE SEQUENCE</scope>
    <source>
        <strain evidence="2">CRI-CJ2</strain>
    </source>
</reference>